<dbReference type="PANTHER" id="PTHR38165">
    <property type="match status" value="1"/>
</dbReference>
<feature type="chain" id="PRO_5046596720" evidence="1">
    <location>
        <begin position="30"/>
        <end position="403"/>
    </location>
</feature>
<evidence type="ECO:0000256" key="1">
    <source>
        <dbReference type="SAM" id="SignalP"/>
    </source>
</evidence>
<dbReference type="InterPro" id="IPR037176">
    <property type="entry name" value="Osmotin/thaumatin-like_sf"/>
</dbReference>
<evidence type="ECO:0000313" key="4">
    <source>
        <dbReference type="Proteomes" id="UP001596435"/>
    </source>
</evidence>
<dbReference type="PROSITE" id="PS52006">
    <property type="entry name" value="GH64"/>
    <property type="match status" value="1"/>
</dbReference>
<protein>
    <submittedName>
        <fullName evidence="3">Beta-1,3-glucanase family protein</fullName>
    </submittedName>
</protein>
<organism evidence="3 4">
    <name type="scientific">Kitasatospora paranensis</name>
    <dbReference type="NCBI Taxonomy" id="258053"/>
    <lineage>
        <taxon>Bacteria</taxon>
        <taxon>Bacillati</taxon>
        <taxon>Actinomycetota</taxon>
        <taxon>Actinomycetes</taxon>
        <taxon>Kitasatosporales</taxon>
        <taxon>Streptomycetaceae</taxon>
        <taxon>Kitasatospora</taxon>
    </lineage>
</organism>
<sequence length="403" mass="42436">MGTRRAPSVRRTAPAAVLALVAAAGVTVAAPAEHAGAAVPTTIQLTVTNNSGRSEPVYLYDLGTLLATGRQGWADASGTFHAWPGGANPPAPAPDAAIAGPAPGSSMTIRIPKFSGRIYFSYGKKLVFKLATGGLVQPAVQNPSDPNHDILFNWSEYTLNDSGLWINSTQVDMFSAPYAVGVKAGNGATRSTGHLKSGGYQGFYSALRGQSGGWANLVQTRSDGTVLRALAPGHGIENGALSAGVMSDYVNRVWSKYATSTLTVTPFADQPATKYFGRVSGNTMNFTNSSGAVVTSFQKPDSDSIFGCYKLLDAPNDQVRGPISRTLCAAYNRSTLLTHANQPDTSAAGFYQDAVTNQYARKIHAQMADGNAYAFAFDDVGHHESLVNDGNPQQAYLTLDPFS</sequence>
<feature type="signal peptide" evidence="1">
    <location>
        <begin position="1"/>
        <end position="29"/>
    </location>
</feature>
<gene>
    <name evidence="3" type="ORF">ACFQMG_01330</name>
</gene>
<dbReference type="RefSeq" id="WP_345708951.1">
    <property type="nucleotide sequence ID" value="NZ_BAABKV010000001.1"/>
</dbReference>
<dbReference type="InterPro" id="IPR032477">
    <property type="entry name" value="Glyco_hydro_64"/>
</dbReference>
<dbReference type="Proteomes" id="UP001596435">
    <property type="component" value="Unassembled WGS sequence"/>
</dbReference>
<reference evidence="4" key="1">
    <citation type="journal article" date="2019" name="Int. J. Syst. Evol. Microbiol.">
        <title>The Global Catalogue of Microorganisms (GCM) 10K type strain sequencing project: providing services to taxonomists for standard genome sequencing and annotation.</title>
        <authorList>
            <consortium name="The Broad Institute Genomics Platform"/>
            <consortium name="The Broad Institute Genome Sequencing Center for Infectious Disease"/>
            <person name="Wu L."/>
            <person name="Ma J."/>
        </authorList>
    </citation>
    <scope>NUCLEOTIDE SEQUENCE [LARGE SCALE GENOMIC DNA]</scope>
    <source>
        <strain evidence="4">CGMCC 1.12859</strain>
    </source>
</reference>
<accession>A0ABW2FPV2</accession>
<dbReference type="Gene3D" id="2.60.110.10">
    <property type="entry name" value="Thaumatin"/>
    <property type="match status" value="1"/>
</dbReference>
<proteinExistence type="predicted"/>
<dbReference type="EMBL" id="JBHTAJ010000002">
    <property type="protein sequence ID" value="MFC7178199.1"/>
    <property type="molecule type" value="Genomic_DNA"/>
</dbReference>
<comment type="caution">
    <text evidence="3">The sequence shown here is derived from an EMBL/GenBank/DDBJ whole genome shotgun (WGS) entry which is preliminary data.</text>
</comment>
<evidence type="ECO:0000259" key="2">
    <source>
        <dbReference type="PROSITE" id="PS52006"/>
    </source>
</evidence>
<keyword evidence="1" id="KW-0732">Signal</keyword>
<evidence type="ECO:0000313" key="3">
    <source>
        <dbReference type="EMBL" id="MFC7178199.1"/>
    </source>
</evidence>
<keyword evidence="4" id="KW-1185">Reference proteome</keyword>
<dbReference type="InterPro" id="IPR042517">
    <property type="entry name" value="Glyco_hydro_64_N_2"/>
</dbReference>
<dbReference type="Pfam" id="PF16483">
    <property type="entry name" value="Glyco_hydro_64"/>
    <property type="match status" value="1"/>
</dbReference>
<dbReference type="InterPro" id="IPR037398">
    <property type="entry name" value="Glyco_hydro_64_fam"/>
</dbReference>
<dbReference type="Gene3D" id="3.30.920.50">
    <property type="entry name" value="Beta-1,3-glucanase, C-terminal domain"/>
    <property type="match status" value="1"/>
</dbReference>
<dbReference type="PANTHER" id="PTHR38165:SF1">
    <property type="entry name" value="GLUCANASE B"/>
    <property type="match status" value="1"/>
</dbReference>
<name>A0ABW2FPV2_9ACTN</name>
<feature type="domain" description="GH64" evidence="2">
    <location>
        <begin position="40"/>
        <end position="401"/>
    </location>
</feature>